<accession>B0MED5</accession>
<proteinExistence type="inferred from homology"/>
<organism evidence="5 6">
    <name type="scientific">Anaerostipes caccae (strain DSM 14662 / CCUG 47493 / JCM 13470 / NCIMB 13811 / L1-92)</name>
    <dbReference type="NCBI Taxonomy" id="411490"/>
    <lineage>
        <taxon>Bacteria</taxon>
        <taxon>Bacillati</taxon>
        <taxon>Bacillota</taxon>
        <taxon>Clostridia</taxon>
        <taxon>Lachnospirales</taxon>
        <taxon>Lachnospiraceae</taxon>
        <taxon>Anaerostipes</taxon>
    </lineage>
</organism>
<evidence type="ECO:0000256" key="3">
    <source>
        <dbReference type="ARBA" id="ARBA00023052"/>
    </source>
</evidence>
<sequence length="291" mass="32368">MVFAFYFVISTEQKGGTCMVTEQELRELTDFAQEIRIWTIRQMAERGFGHMGGAMSICDLLSVLYGKRMKVCPEDPSFEERDWLVCSKGHAGPAVYAALALKGFFPKEWLYTLNQPGTRLPSHCDAGKTPGIDVTTGSLGQGLSAACGVALAKKLDERKERVYCIIGDGESQEGQNWEAAMFAAQNRLGNLTLFVDNNKKQLDNDTEKICDMEDFEEKFKSFGWHTVRVNGHDCRAIDDAVGQAIQEQERPTAVILDTLKGKGCKFAETIWNHHINVTGEQAKEAIEALMA</sequence>
<comment type="cofactor">
    <cofactor evidence="1">
        <name>thiamine diphosphate</name>
        <dbReference type="ChEBI" id="CHEBI:58937"/>
    </cofactor>
</comment>
<dbReference type="InterPro" id="IPR005474">
    <property type="entry name" value="Transketolase_N"/>
</dbReference>
<reference evidence="5" key="1">
    <citation type="submission" date="2007-11" db="EMBL/GenBank/DDBJ databases">
        <authorList>
            <person name="Fulton L."/>
            <person name="Clifton S."/>
            <person name="Fulton B."/>
            <person name="Xu J."/>
            <person name="Minx P."/>
            <person name="Pepin K.H."/>
            <person name="Johnson M."/>
            <person name="Thiruvilangam P."/>
            <person name="Bhonagiri V."/>
            <person name="Nash W.E."/>
            <person name="Mardis E.R."/>
            <person name="Wilson R.K."/>
        </authorList>
    </citation>
    <scope>NUCLEOTIDE SEQUENCE [LARGE SCALE GENOMIC DNA]</scope>
    <source>
        <strain evidence="5">DSM 14662</strain>
    </source>
</reference>
<evidence type="ECO:0000313" key="6">
    <source>
        <dbReference type="Proteomes" id="UP000004935"/>
    </source>
</evidence>
<dbReference type="InterPro" id="IPR029061">
    <property type="entry name" value="THDP-binding"/>
</dbReference>
<feature type="domain" description="Transketolase N-terminal" evidence="4">
    <location>
        <begin position="31"/>
        <end position="273"/>
    </location>
</feature>
<reference evidence="5" key="2">
    <citation type="submission" date="2013-11" db="EMBL/GenBank/DDBJ databases">
        <title>Draft genome sequence of Anaerostipes caccae (DSM 14662).</title>
        <authorList>
            <person name="Sudarsanam P."/>
            <person name="Ley R."/>
            <person name="Guruge J."/>
            <person name="Turnbaugh P.J."/>
            <person name="Mahowald M."/>
            <person name="Liep D."/>
            <person name="Gordon J."/>
        </authorList>
    </citation>
    <scope>NUCLEOTIDE SEQUENCE</scope>
    <source>
        <strain evidence="5">DSM 14662</strain>
    </source>
</reference>
<dbReference type="STRING" id="411490.ANACAC_01930"/>
<dbReference type="HOGENOM" id="CLU_009227_4_1_9"/>
<comment type="similarity">
    <text evidence="2">Belongs to the transketolase family.</text>
</comment>
<comment type="caution">
    <text evidence="5">The sequence shown here is derived from an EMBL/GenBank/DDBJ whole genome shotgun (WGS) entry which is preliminary data.</text>
</comment>
<dbReference type="Gene3D" id="3.40.50.970">
    <property type="match status" value="1"/>
</dbReference>
<dbReference type="PANTHER" id="PTHR47514:SF1">
    <property type="entry name" value="TRANSKETOLASE N-TERMINAL SECTION-RELATED"/>
    <property type="match status" value="1"/>
</dbReference>
<keyword evidence="3" id="KW-0786">Thiamine pyrophosphate</keyword>
<gene>
    <name evidence="5" type="ORF">ANACAC_01930</name>
</gene>
<dbReference type="AlphaFoldDB" id="B0MED5"/>
<dbReference type="Proteomes" id="UP000004935">
    <property type="component" value="Unassembled WGS sequence"/>
</dbReference>
<dbReference type="Pfam" id="PF00456">
    <property type="entry name" value="Transketolase_N"/>
    <property type="match status" value="1"/>
</dbReference>
<dbReference type="EMBL" id="ABAX03000013">
    <property type="protein sequence ID" value="EDR97323.1"/>
    <property type="molecule type" value="Genomic_DNA"/>
</dbReference>
<keyword evidence="6" id="KW-1185">Reference proteome</keyword>
<protein>
    <submittedName>
        <fullName evidence="5">Transketolase, thiamine diphosphate binding domain protein</fullName>
    </submittedName>
</protein>
<dbReference type="eggNOG" id="COG3959">
    <property type="taxonomic scope" value="Bacteria"/>
</dbReference>
<evidence type="ECO:0000313" key="5">
    <source>
        <dbReference type="EMBL" id="EDR97323.1"/>
    </source>
</evidence>
<evidence type="ECO:0000256" key="2">
    <source>
        <dbReference type="ARBA" id="ARBA00007131"/>
    </source>
</evidence>
<dbReference type="CDD" id="cd02012">
    <property type="entry name" value="TPP_TK"/>
    <property type="match status" value="1"/>
</dbReference>
<evidence type="ECO:0000259" key="4">
    <source>
        <dbReference type="Pfam" id="PF00456"/>
    </source>
</evidence>
<name>B0MED5_ANACD</name>
<evidence type="ECO:0000256" key="1">
    <source>
        <dbReference type="ARBA" id="ARBA00001964"/>
    </source>
</evidence>
<dbReference type="PANTHER" id="PTHR47514">
    <property type="entry name" value="TRANSKETOLASE N-TERMINAL SECTION-RELATED"/>
    <property type="match status" value="1"/>
</dbReference>
<dbReference type="SUPFAM" id="SSF52518">
    <property type="entry name" value="Thiamin diphosphate-binding fold (THDP-binding)"/>
    <property type="match status" value="1"/>
</dbReference>